<dbReference type="Pfam" id="PF06940">
    <property type="entry name" value="DUF1287"/>
    <property type="match status" value="1"/>
</dbReference>
<protein>
    <submittedName>
        <fullName evidence="2">Uncharacterized protein YijF (DUF1287 family)</fullName>
    </submittedName>
</protein>
<dbReference type="InterPro" id="IPR009706">
    <property type="entry name" value="DUF1287"/>
</dbReference>
<name>A0ABU1MTR9_9CAUL</name>
<dbReference type="Proteomes" id="UP001262754">
    <property type="component" value="Unassembled WGS sequence"/>
</dbReference>
<evidence type="ECO:0000313" key="2">
    <source>
        <dbReference type="EMBL" id="MDR6529593.1"/>
    </source>
</evidence>
<accession>A0ABU1MTR9</accession>
<evidence type="ECO:0000256" key="1">
    <source>
        <dbReference type="SAM" id="MobiDB-lite"/>
    </source>
</evidence>
<evidence type="ECO:0000313" key="3">
    <source>
        <dbReference type="Proteomes" id="UP001262754"/>
    </source>
</evidence>
<reference evidence="2 3" key="1">
    <citation type="submission" date="2023-07" db="EMBL/GenBank/DDBJ databases">
        <title>Sorghum-associated microbial communities from plants grown in Nebraska, USA.</title>
        <authorList>
            <person name="Schachtman D."/>
        </authorList>
    </citation>
    <scope>NUCLEOTIDE SEQUENCE [LARGE SCALE GENOMIC DNA]</scope>
    <source>
        <strain evidence="2 3">DS2154</strain>
    </source>
</reference>
<proteinExistence type="predicted"/>
<comment type="caution">
    <text evidence="2">The sequence shown here is derived from an EMBL/GenBank/DDBJ whole genome shotgun (WGS) entry which is preliminary data.</text>
</comment>
<sequence>MGLNRRTALGMLVATPLTGVGQARARPSPASSGERLAQAARSQVGVTKDYDPSYRAIPYPYGDVLRSTGVCADVLIRAARDAWRVDLQQLVHEDMSRNFDAYPSRRAWGLKGPDSNIDHRRVLNLETYLTRERARLALAPARAAGDRFDDPLPGDILTWRVWGGRPHIGVVSEGPERVRVVHNIGGGAREEPLWMFKLHTAMGHYRWRA</sequence>
<feature type="region of interest" description="Disordered" evidence="1">
    <location>
        <begin position="20"/>
        <end position="39"/>
    </location>
</feature>
<keyword evidence="3" id="KW-1185">Reference proteome</keyword>
<gene>
    <name evidence="2" type="ORF">J2800_000308</name>
</gene>
<organism evidence="2 3">
    <name type="scientific">Caulobacter rhizosphaerae</name>
    <dbReference type="NCBI Taxonomy" id="2010972"/>
    <lineage>
        <taxon>Bacteria</taxon>
        <taxon>Pseudomonadati</taxon>
        <taxon>Pseudomonadota</taxon>
        <taxon>Alphaproteobacteria</taxon>
        <taxon>Caulobacterales</taxon>
        <taxon>Caulobacteraceae</taxon>
        <taxon>Caulobacter</taxon>
    </lineage>
</organism>
<dbReference type="PIRSF" id="PIRSF011444">
    <property type="entry name" value="DUF1287"/>
    <property type="match status" value="1"/>
</dbReference>
<dbReference type="EMBL" id="JAVDRL010000001">
    <property type="protein sequence ID" value="MDR6529593.1"/>
    <property type="molecule type" value="Genomic_DNA"/>
</dbReference>
<dbReference type="RefSeq" id="WP_310028589.1">
    <property type="nucleotide sequence ID" value="NZ_JAVDRL010000001.1"/>
</dbReference>